<gene>
    <name evidence="3" type="ORF">CAPTEDRAFT_188414</name>
</gene>
<dbReference type="PANTHER" id="PTHR47526:SF3">
    <property type="entry name" value="PHD-TYPE DOMAIN-CONTAINING PROTEIN"/>
    <property type="match status" value="1"/>
</dbReference>
<dbReference type="Gene3D" id="3.90.320.10">
    <property type="match status" value="1"/>
</dbReference>
<dbReference type="EnsemblMetazoa" id="CapteT188414">
    <property type="protein sequence ID" value="CapteP188414"/>
    <property type="gene ID" value="CapteG188414"/>
</dbReference>
<evidence type="ECO:0000259" key="2">
    <source>
        <dbReference type="Pfam" id="PF09588"/>
    </source>
</evidence>
<evidence type="ECO:0000313" key="4">
    <source>
        <dbReference type="EnsemblMetazoa" id="CapteP188414"/>
    </source>
</evidence>
<dbReference type="EMBL" id="KB292426">
    <property type="protein sequence ID" value="ELU17624.1"/>
    <property type="molecule type" value="Genomic_DNA"/>
</dbReference>
<dbReference type="STRING" id="283909.R7VG77"/>
<reference evidence="5" key="1">
    <citation type="submission" date="2012-12" db="EMBL/GenBank/DDBJ databases">
        <authorList>
            <person name="Hellsten U."/>
            <person name="Grimwood J."/>
            <person name="Chapman J.A."/>
            <person name="Shapiro H."/>
            <person name="Aerts A."/>
            <person name="Otillar R.P."/>
            <person name="Terry A.Y."/>
            <person name="Boore J.L."/>
            <person name="Simakov O."/>
            <person name="Marletaz F."/>
            <person name="Cho S.-J."/>
            <person name="Edsinger-Gonzales E."/>
            <person name="Havlak P."/>
            <person name="Kuo D.-H."/>
            <person name="Larsson T."/>
            <person name="Lv J."/>
            <person name="Arendt D."/>
            <person name="Savage R."/>
            <person name="Osoegawa K."/>
            <person name="de Jong P."/>
            <person name="Lindberg D.R."/>
            <person name="Seaver E.C."/>
            <person name="Weisblat D.A."/>
            <person name="Putnam N.H."/>
            <person name="Grigoriev I.V."/>
            <person name="Rokhsar D.S."/>
        </authorList>
    </citation>
    <scope>NUCLEOTIDE SEQUENCE</scope>
    <source>
        <strain evidence="5">I ESC-2004</strain>
    </source>
</reference>
<reference evidence="4" key="3">
    <citation type="submission" date="2015-06" db="UniProtKB">
        <authorList>
            <consortium name="EnsemblMetazoa"/>
        </authorList>
    </citation>
    <scope>IDENTIFICATION</scope>
</reference>
<evidence type="ECO:0000313" key="5">
    <source>
        <dbReference type="Proteomes" id="UP000014760"/>
    </source>
</evidence>
<evidence type="ECO:0000256" key="1">
    <source>
        <dbReference type="SAM" id="MobiDB-lite"/>
    </source>
</evidence>
<accession>R7VG77</accession>
<sequence>MGKYEELKREKIRLKVWIFETGGGPKKEEDPSVLPDSVFGNLFVRNAAQQIRKDQPFTWLMSAATVPDPLHDKLAHVRPLLDAERLNCKDRCNPHKNVSINEAMVAFRGRLGFRSISQANRQRIATTPTKNEEQQGEETILKFKMALAKSFIGSYRALRKRALSSSVDPSGNCHMPSKGKKGSRASVLTWSHLNLLASRFCSTYPNAFKDDFSSVIELLRNKAPKILAFFKEQATKQKFSKEIEEIEAACQALDRGRQYFLACSCFSPRNLKRIGHQSLFSTKRCLIGVNPDKGSKVAKKAKGKQICIIHPKARSFWTKQCDYEMQASDKILVFLPRINLSEDIPEDIPAGCVVTVAREHKGTTFYRYTALTLLAPEETAVKKRAFVYSGRKSLGRTCNHVAALLFRVDAARMSGAVAVTCTDVQCSWKRPTMRKDAPRHMPVDEISFEKPKLGGKNSGVFQSSAAKRRLFQPAKKQPVPKDIIAFMTKLAVSAPKAVFRKVWPERTGAIASSTPRAVLPEKPLLPPSVQELASSSTSVDELLSKLPLWDPEIIGFVERETVGQGATTAWKDQRRGKITASSFHPVLTSMRRDPTGDKDNLLASVLGYTQSPEDLFSLKYGRAMEPVAKKAFLQVMRAAGHVNPRLHECGLFTLAEHPFIGASLDGIFECNCCGQSILEVKCPSTLACIACAPQAGPSGGDNIAAANFFVWSKHGHSLERIGFDPEFWGILLTHLVQFFTDYAAPELVSGRLKNASAGDDAPATPVPTPSSASCPIASTSTIGDAPACSTTPSDLPTPPPKSVKAPKKKKGKKGMKRKKTGPSYLCSVCTKECVDNVKCHDDESAAGGFGDSEKLSELVHANP</sequence>
<organism evidence="3">
    <name type="scientific">Capitella teleta</name>
    <name type="common">Polychaete worm</name>
    <dbReference type="NCBI Taxonomy" id="283909"/>
    <lineage>
        <taxon>Eukaryota</taxon>
        <taxon>Metazoa</taxon>
        <taxon>Spiralia</taxon>
        <taxon>Lophotrochozoa</taxon>
        <taxon>Annelida</taxon>
        <taxon>Polychaeta</taxon>
        <taxon>Sedentaria</taxon>
        <taxon>Scolecida</taxon>
        <taxon>Capitellidae</taxon>
        <taxon>Capitella</taxon>
    </lineage>
</organism>
<feature type="region of interest" description="Disordered" evidence="1">
    <location>
        <begin position="843"/>
        <end position="863"/>
    </location>
</feature>
<proteinExistence type="predicted"/>
<dbReference type="Pfam" id="PF09588">
    <property type="entry name" value="YqaJ"/>
    <property type="match status" value="1"/>
</dbReference>
<name>R7VG77_CAPTE</name>
<dbReference type="Proteomes" id="UP000014760">
    <property type="component" value="Unassembled WGS sequence"/>
</dbReference>
<dbReference type="InterPro" id="IPR011604">
    <property type="entry name" value="PDDEXK-like_dom_sf"/>
</dbReference>
<dbReference type="PANTHER" id="PTHR47526">
    <property type="entry name" value="ATP-DEPENDENT DNA HELICASE"/>
    <property type="match status" value="1"/>
</dbReference>
<feature type="region of interest" description="Disordered" evidence="1">
    <location>
        <begin position="755"/>
        <end position="822"/>
    </location>
</feature>
<dbReference type="OrthoDB" id="10035901at2759"/>
<evidence type="ECO:0000313" key="3">
    <source>
        <dbReference type="EMBL" id="ELU17624.1"/>
    </source>
</evidence>
<dbReference type="HOGENOM" id="CLU_331828_0_0_1"/>
<keyword evidence="5" id="KW-1185">Reference proteome</keyword>
<dbReference type="AlphaFoldDB" id="R7VG77"/>
<feature type="domain" description="YqaJ viral recombinase" evidence="2">
    <location>
        <begin position="570"/>
        <end position="687"/>
    </location>
</feature>
<dbReference type="InterPro" id="IPR011335">
    <property type="entry name" value="Restrct_endonuc-II-like"/>
</dbReference>
<dbReference type="CDD" id="cd22343">
    <property type="entry name" value="PDDEXK_lambda_exonuclease-like"/>
    <property type="match status" value="1"/>
</dbReference>
<dbReference type="InterPro" id="IPR019080">
    <property type="entry name" value="YqaJ_viral_recombinase"/>
</dbReference>
<dbReference type="GO" id="GO:0006281">
    <property type="term" value="P:DNA repair"/>
    <property type="evidence" value="ECO:0007669"/>
    <property type="project" value="UniProtKB-ARBA"/>
</dbReference>
<protein>
    <recommendedName>
        <fullName evidence="2">YqaJ viral recombinase domain-containing protein</fullName>
    </recommendedName>
</protein>
<dbReference type="SUPFAM" id="SSF52980">
    <property type="entry name" value="Restriction endonuclease-like"/>
    <property type="match status" value="1"/>
</dbReference>
<dbReference type="EMBL" id="AMQN01016804">
    <property type="status" value="NOT_ANNOTATED_CDS"/>
    <property type="molecule type" value="Genomic_DNA"/>
</dbReference>
<feature type="compositionally biased region" description="Basic residues" evidence="1">
    <location>
        <begin position="804"/>
        <end position="820"/>
    </location>
</feature>
<reference evidence="3 5" key="2">
    <citation type="journal article" date="2013" name="Nature">
        <title>Insights into bilaterian evolution from three spiralian genomes.</title>
        <authorList>
            <person name="Simakov O."/>
            <person name="Marletaz F."/>
            <person name="Cho S.J."/>
            <person name="Edsinger-Gonzales E."/>
            <person name="Havlak P."/>
            <person name="Hellsten U."/>
            <person name="Kuo D.H."/>
            <person name="Larsson T."/>
            <person name="Lv J."/>
            <person name="Arendt D."/>
            <person name="Savage R."/>
            <person name="Osoegawa K."/>
            <person name="de Jong P."/>
            <person name="Grimwood J."/>
            <person name="Chapman J.A."/>
            <person name="Shapiro H."/>
            <person name="Aerts A."/>
            <person name="Otillar R.P."/>
            <person name="Terry A.Y."/>
            <person name="Boore J.L."/>
            <person name="Grigoriev I.V."/>
            <person name="Lindberg D.R."/>
            <person name="Seaver E.C."/>
            <person name="Weisblat D.A."/>
            <person name="Putnam N.H."/>
            <person name="Rokhsar D.S."/>
        </authorList>
    </citation>
    <scope>NUCLEOTIDE SEQUENCE</scope>
    <source>
        <strain evidence="3 5">I ESC-2004</strain>
    </source>
</reference>